<reference evidence="2" key="1">
    <citation type="journal article" date="2018" name="Nat. Microbiol.">
        <title>Leveraging single-cell genomics to expand the fungal tree of life.</title>
        <authorList>
            <person name="Ahrendt S.R."/>
            <person name="Quandt C.A."/>
            <person name="Ciobanu D."/>
            <person name="Clum A."/>
            <person name="Salamov A."/>
            <person name="Andreopoulos B."/>
            <person name="Cheng J.F."/>
            <person name="Woyke T."/>
            <person name="Pelin A."/>
            <person name="Henrissat B."/>
            <person name="Reynolds N.K."/>
            <person name="Benny G.L."/>
            <person name="Smith M.E."/>
            <person name="James T.Y."/>
            <person name="Grigoriev I.V."/>
        </authorList>
    </citation>
    <scope>NUCLEOTIDE SEQUENCE [LARGE SCALE GENOMIC DNA]</scope>
</reference>
<accession>A0A4P9WMC4</accession>
<dbReference type="AlphaFoldDB" id="A0A4P9WMC4"/>
<name>A0A4P9WMC4_9FUNG</name>
<protein>
    <submittedName>
        <fullName evidence="1">Uncharacterized protein</fullName>
    </submittedName>
</protein>
<evidence type="ECO:0000313" key="2">
    <source>
        <dbReference type="Proteomes" id="UP000269721"/>
    </source>
</evidence>
<dbReference type="Proteomes" id="UP000269721">
    <property type="component" value="Unassembled WGS sequence"/>
</dbReference>
<sequence>MAENWERGCRTDTCPSPCFGWQKRSREPREPANNVERGIWTPPAAITPIDQRLLRQSRWKTRAVESLIKTYALPNAEPVERLRSLEKTGGASARKRRVNRIHPLTTDALMSLVRPRIQEVEEKNKQLNIVKRAGTLQFRPNSKAIRLMKHEILRYWVMDERKMGLLSADGFGSKKMYRANTVPESMLRAPKRIAGTRGARASWGRAPRQEDDIYVREFPPPLRSSMLWEPFHLVLSRIQWLQGAEKKNNS</sequence>
<gene>
    <name evidence="1" type="ORF">BDK51DRAFT_28436</name>
</gene>
<dbReference type="EMBL" id="KZ993969">
    <property type="protein sequence ID" value="RKO94219.1"/>
    <property type="molecule type" value="Genomic_DNA"/>
</dbReference>
<proteinExistence type="predicted"/>
<keyword evidence="2" id="KW-1185">Reference proteome</keyword>
<organism evidence="1 2">
    <name type="scientific">Blyttiomyces helicus</name>
    <dbReference type="NCBI Taxonomy" id="388810"/>
    <lineage>
        <taxon>Eukaryota</taxon>
        <taxon>Fungi</taxon>
        <taxon>Fungi incertae sedis</taxon>
        <taxon>Chytridiomycota</taxon>
        <taxon>Chytridiomycota incertae sedis</taxon>
        <taxon>Chytridiomycetes</taxon>
        <taxon>Chytridiomycetes incertae sedis</taxon>
        <taxon>Blyttiomyces</taxon>
    </lineage>
</organism>
<evidence type="ECO:0000313" key="1">
    <source>
        <dbReference type="EMBL" id="RKO94219.1"/>
    </source>
</evidence>